<proteinExistence type="predicted"/>
<evidence type="ECO:0000313" key="2">
    <source>
        <dbReference type="Proteomes" id="UP000366872"/>
    </source>
</evidence>
<dbReference type="EMBL" id="CAAHFG010000004">
    <property type="protein sequence ID" value="VGO16921.1"/>
    <property type="molecule type" value="Genomic_DNA"/>
</dbReference>
<sequence length="296" mass="33154">MAVEWKENPKAKSLVPTQEALLFAGHIGGRLREEAVFSFVASKRSDGRMATRQLVKSYVENGSSVLHIQYVGNRWIFEKEFPLSKGWKSDKPPTRVQFTITDNSGVLGPIVPSVKIFRPGSEFHLKYLITSQFFEVIIIECIGDVLDESDQKNFHYRQLARDLLYAARGNRVTIITVNEIRESLLDASPTEMPQKNWAKGVSPYAEKLTDECLFIGNSGGDDSPQWLCNPVRGSSELVWADKSEGVFKSVGQLGDYYEIDGDDFVLTEKARQLGLLSCADVADHIELESGSWKEVA</sequence>
<dbReference type="Proteomes" id="UP000366872">
    <property type="component" value="Unassembled WGS sequence"/>
</dbReference>
<reference evidence="1 2" key="1">
    <citation type="submission" date="2019-04" db="EMBL/GenBank/DDBJ databases">
        <authorList>
            <person name="Van Vliet M D."/>
        </authorList>
    </citation>
    <scope>NUCLEOTIDE SEQUENCE [LARGE SCALE GENOMIC DNA]</scope>
    <source>
        <strain evidence="1 2">F1</strain>
    </source>
</reference>
<name>A0A6C2UBV9_PONDE</name>
<gene>
    <name evidence="1" type="ORF">PDESU_05513</name>
</gene>
<protein>
    <submittedName>
        <fullName evidence="1">Uncharacterized protein</fullName>
    </submittedName>
</protein>
<accession>A0A6C2UBV9</accession>
<organism evidence="1 2">
    <name type="scientific">Pontiella desulfatans</name>
    <dbReference type="NCBI Taxonomy" id="2750659"/>
    <lineage>
        <taxon>Bacteria</taxon>
        <taxon>Pseudomonadati</taxon>
        <taxon>Kiritimatiellota</taxon>
        <taxon>Kiritimatiellia</taxon>
        <taxon>Kiritimatiellales</taxon>
        <taxon>Pontiellaceae</taxon>
        <taxon>Pontiella</taxon>
    </lineage>
</organism>
<evidence type="ECO:0000313" key="1">
    <source>
        <dbReference type="EMBL" id="VGO16921.1"/>
    </source>
</evidence>
<keyword evidence="2" id="KW-1185">Reference proteome</keyword>
<dbReference type="AlphaFoldDB" id="A0A6C2UBV9"/>
<dbReference type="RefSeq" id="WP_136082433.1">
    <property type="nucleotide sequence ID" value="NZ_CAAHFG010000004.1"/>
</dbReference>